<dbReference type="Proteomes" id="UP000314294">
    <property type="component" value="Unassembled WGS sequence"/>
</dbReference>
<evidence type="ECO:0000313" key="1">
    <source>
        <dbReference type="EMBL" id="TNN75788.1"/>
    </source>
</evidence>
<dbReference type="EMBL" id="SRLO01000099">
    <property type="protein sequence ID" value="TNN75788.1"/>
    <property type="molecule type" value="Genomic_DNA"/>
</dbReference>
<sequence length="116" mass="13155">MSIERRTKANSQVEWSVRPPAGLDWIDIILAALLEQQTRIKNHRGHLHQMLARIIRRVAQGEPHLVPWTQHPLLLVGLVLLVRSTVRSKNLRVNSTAPMVACFEVWNDPSQSAGLD</sequence>
<reference evidence="1 2" key="1">
    <citation type="submission" date="2019-03" db="EMBL/GenBank/DDBJ databases">
        <title>First draft genome of Liparis tanakae, snailfish: a comprehensive survey of snailfish specific genes.</title>
        <authorList>
            <person name="Kim W."/>
            <person name="Song I."/>
            <person name="Jeong J.-H."/>
            <person name="Kim D."/>
            <person name="Kim S."/>
            <person name="Ryu S."/>
            <person name="Song J.Y."/>
            <person name="Lee S.K."/>
        </authorList>
    </citation>
    <scope>NUCLEOTIDE SEQUENCE [LARGE SCALE GENOMIC DNA]</scope>
    <source>
        <tissue evidence="1">Muscle</tissue>
    </source>
</reference>
<proteinExistence type="predicted"/>
<comment type="caution">
    <text evidence="1">The sequence shown here is derived from an EMBL/GenBank/DDBJ whole genome shotgun (WGS) entry which is preliminary data.</text>
</comment>
<gene>
    <name evidence="1" type="ORF">EYF80_013935</name>
</gene>
<name>A0A4Z2ICT2_9TELE</name>
<keyword evidence="2" id="KW-1185">Reference proteome</keyword>
<evidence type="ECO:0000313" key="2">
    <source>
        <dbReference type="Proteomes" id="UP000314294"/>
    </source>
</evidence>
<accession>A0A4Z2ICT2</accession>
<organism evidence="1 2">
    <name type="scientific">Liparis tanakae</name>
    <name type="common">Tanaka's snailfish</name>
    <dbReference type="NCBI Taxonomy" id="230148"/>
    <lineage>
        <taxon>Eukaryota</taxon>
        <taxon>Metazoa</taxon>
        <taxon>Chordata</taxon>
        <taxon>Craniata</taxon>
        <taxon>Vertebrata</taxon>
        <taxon>Euteleostomi</taxon>
        <taxon>Actinopterygii</taxon>
        <taxon>Neopterygii</taxon>
        <taxon>Teleostei</taxon>
        <taxon>Neoteleostei</taxon>
        <taxon>Acanthomorphata</taxon>
        <taxon>Eupercaria</taxon>
        <taxon>Perciformes</taxon>
        <taxon>Cottioidei</taxon>
        <taxon>Cottales</taxon>
        <taxon>Liparidae</taxon>
        <taxon>Liparis</taxon>
    </lineage>
</organism>
<protein>
    <submittedName>
        <fullName evidence="1">Uncharacterized protein</fullName>
    </submittedName>
</protein>
<dbReference type="AlphaFoldDB" id="A0A4Z2ICT2"/>